<dbReference type="SUPFAM" id="SSF52980">
    <property type="entry name" value="Restriction endonuclease-like"/>
    <property type="match status" value="1"/>
</dbReference>
<keyword evidence="2" id="KW-0255">Endonuclease</keyword>
<dbReference type="InterPro" id="IPR012296">
    <property type="entry name" value="Nuclease_put_TT1808"/>
</dbReference>
<protein>
    <submittedName>
        <fullName evidence="2">Endonuclease, Uma2 (Restriction endonuclease fold)</fullName>
    </submittedName>
</protein>
<dbReference type="Pfam" id="PF05685">
    <property type="entry name" value="Uma2"/>
    <property type="match status" value="1"/>
</dbReference>
<keyword evidence="2" id="KW-0540">Nuclease</keyword>
<feature type="domain" description="Putative restriction endonuclease" evidence="1">
    <location>
        <begin position="22"/>
        <end position="192"/>
    </location>
</feature>
<sequence>MEREVKESSAVEQYTTKSFTYADYLTWPEDNPVELIEGIPYALSAPTRIHQEIAGEIFRQIANYLVDKPCKVYVAPFDVRLADAKAKADTITNVVQPDIAIICDKEKLDDKGCLGSPDLIAEVVSPSSAAKDYIKKLNLYEKYSVREYWIIHPMDKIVMVYQLEQTGRFSRSTIYPFEETIPVGIFDDLTISLEKLSRELAEEQYTP</sequence>
<name>A0A098B2S6_DESHA</name>
<dbReference type="Gene3D" id="3.90.1570.10">
    <property type="entry name" value="tt1808, chain A"/>
    <property type="match status" value="1"/>
</dbReference>
<gene>
    <name evidence="2" type="ORF">DPCES_3261</name>
</gene>
<dbReference type="CDD" id="cd06260">
    <property type="entry name" value="DUF820-like"/>
    <property type="match status" value="1"/>
</dbReference>
<dbReference type="PANTHER" id="PTHR36558">
    <property type="entry name" value="GLR1098 PROTEIN"/>
    <property type="match status" value="1"/>
</dbReference>
<evidence type="ECO:0000259" key="1">
    <source>
        <dbReference type="Pfam" id="PF05685"/>
    </source>
</evidence>
<dbReference type="AlphaFoldDB" id="A0A098B2S6"/>
<dbReference type="InterPro" id="IPR008538">
    <property type="entry name" value="Uma2"/>
</dbReference>
<proteinExistence type="predicted"/>
<dbReference type="EMBL" id="LK996017">
    <property type="protein sequence ID" value="CDX03148.1"/>
    <property type="molecule type" value="Genomic_DNA"/>
</dbReference>
<evidence type="ECO:0000313" key="2">
    <source>
        <dbReference type="EMBL" id="CDX03148.1"/>
    </source>
</evidence>
<organism evidence="2">
    <name type="scientific">Desulfitobacterium hafniense</name>
    <name type="common">Desulfitobacterium frappieri</name>
    <dbReference type="NCBI Taxonomy" id="49338"/>
    <lineage>
        <taxon>Bacteria</taxon>
        <taxon>Bacillati</taxon>
        <taxon>Bacillota</taxon>
        <taxon>Clostridia</taxon>
        <taxon>Eubacteriales</taxon>
        <taxon>Desulfitobacteriaceae</taxon>
        <taxon>Desulfitobacterium</taxon>
    </lineage>
</organism>
<accession>A0A098B2S6</accession>
<keyword evidence="2" id="KW-0378">Hydrolase</keyword>
<dbReference type="PATRIC" id="fig|49338.4.peg.3512"/>
<dbReference type="RefSeq" id="WP_208925916.1">
    <property type="nucleotide sequence ID" value="NZ_LK996017.1"/>
</dbReference>
<dbReference type="InterPro" id="IPR011335">
    <property type="entry name" value="Restrct_endonuc-II-like"/>
</dbReference>
<dbReference type="GO" id="GO:0004519">
    <property type="term" value="F:endonuclease activity"/>
    <property type="evidence" value="ECO:0007669"/>
    <property type="project" value="UniProtKB-KW"/>
</dbReference>
<reference evidence="2" key="1">
    <citation type="submission" date="2014-07" db="EMBL/GenBank/DDBJ databases">
        <authorList>
            <person name="Hornung V.Bastian."/>
        </authorList>
    </citation>
    <scope>NUCLEOTIDE SEQUENCE</scope>
    <source>
        <strain evidence="2">PCE-S</strain>
    </source>
</reference>
<dbReference type="PANTHER" id="PTHR36558:SF1">
    <property type="entry name" value="RESTRICTION ENDONUCLEASE DOMAIN-CONTAINING PROTEIN-RELATED"/>
    <property type="match status" value="1"/>
</dbReference>